<evidence type="ECO:0000313" key="3">
    <source>
        <dbReference type="Proteomes" id="UP000619079"/>
    </source>
</evidence>
<evidence type="ECO:0000313" key="2">
    <source>
        <dbReference type="EMBL" id="MBJ6372599.1"/>
    </source>
</evidence>
<dbReference type="AlphaFoldDB" id="A0A8J7JDV0"/>
<dbReference type="Proteomes" id="UP000619079">
    <property type="component" value="Unassembled WGS sequence"/>
</dbReference>
<evidence type="ECO:0000256" key="1">
    <source>
        <dbReference type="SAM" id="Phobius"/>
    </source>
</evidence>
<comment type="caution">
    <text evidence="2">The sequence shown here is derived from an EMBL/GenBank/DDBJ whole genome shotgun (WGS) entry which is preliminary data.</text>
</comment>
<sequence length="132" mass="14470">MSDVTSTILILFCLLQMKHMLGDYFLQTPRMLTGRATYLHLGRAQHAAVHALGSAIAFALIGAPWGLILALCVAEWIVHFHIDWAKARHSAQSGLGPTDAGYWRAAGLDQALHQFTYIAMVWAWVVITAPSG</sequence>
<keyword evidence="1" id="KW-0812">Transmembrane</keyword>
<gene>
    <name evidence="2" type="ORF">JF290_13775</name>
</gene>
<dbReference type="Pfam" id="PF11750">
    <property type="entry name" value="DUF3307"/>
    <property type="match status" value="1"/>
</dbReference>
<dbReference type="EMBL" id="JAELVR010000009">
    <property type="protein sequence ID" value="MBJ6372599.1"/>
    <property type="molecule type" value="Genomic_DNA"/>
</dbReference>
<proteinExistence type="predicted"/>
<keyword evidence="1" id="KW-1133">Transmembrane helix</keyword>
<dbReference type="InterPro" id="IPR021737">
    <property type="entry name" value="Phage_phiKZ_Orf197"/>
</dbReference>
<keyword evidence="1" id="KW-0472">Membrane</keyword>
<keyword evidence="3" id="KW-1185">Reference proteome</keyword>
<reference evidence="2" key="1">
    <citation type="submission" date="2020-12" db="EMBL/GenBank/DDBJ databases">
        <title>Sedimentitalea sp. nov., isolated from sand in Incheon.</title>
        <authorList>
            <person name="Kim W."/>
        </authorList>
    </citation>
    <scope>NUCLEOTIDE SEQUENCE</scope>
    <source>
        <strain evidence="2">CAU 1593</strain>
    </source>
</reference>
<organism evidence="2 3">
    <name type="scientific">Sedimentitalea arenosa</name>
    <dbReference type="NCBI Taxonomy" id="2798803"/>
    <lineage>
        <taxon>Bacteria</taxon>
        <taxon>Pseudomonadati</taxon>
        <taxon>Pseudomonadota</taxon>
        <taxon>Alphaproteobacteria</taxon>
        <taxon>Rhodobacterales</taxon>
        <taxon>Paracoccaceae</taxon>
        <taxon>Sedimentitalea</taxon>
    </lineage>
</organism>
<accession>A0A8J7JDV0</accession>
<name>A0A8J7JDV0_9RHOB</name>
<protein>
    <submittedName>
        <fullName evidence="2">DUF3307 domain-containing protein</fullName>
    </submittedName>
</protein>
<dbReference type="RefSeq" id="WP_199025472.1">
    <property type="nucleotide sequence ID" value="NZ_JAELVR010000009.1"/>
</dbReference>
<feature type="transmembrane region" description="Helical" evidence="1">
    <location>
        <begin position="46"/>
        <end position="78"/>
    </location>
</feature>